<gene>
    <name evidence="3" type="ORF">R1sor_012781</name>
</gene>
<comment type="caution">
    <text evidence="3">The sequence shown here is derived from an EMBL/GenBank/DDBJ whole genome shotgun (WGS) entry which is preliminary data.</text>
</comment>
<dbReference type="EMBL" id="JBJQOH010000002">
    <property type="protein sequence ID" value="KAL3698705.1"/>
    <property type="molecule type" value="Genomic_DNA"/>
</dbReference>
<dbReference type="Pfam" id="PF00857">
    <property type="entry name" value="Isochorismatase"/>
    <property type="match status" value="1"/>
</dbReference>
<dbReference type="CDD" id="cd00431">
    <property type="entry name" value="cysteine_hydrolases"/>
    <property type="match status" value="1"/>
</dbReference>
<evidence type="ECO:0000256" key="1">
    <source>
        <dbReference type="ARBA" id="ARBA00006336"/>
    </source>
</evidence>
<dbReference type="Gene3D" id="3.40.50.850">
    <property type="entry name" value="Isochorismatase-like"/>
    <property type="match status" value="1"/>
</dbReference>
<evidence type="ECO:0000313" key="3">
    <source>
        <dbReference type="EMBL" id="KAL3698705.1"/>
    </source>
</evidence>
<organism evidence="3 4">
    <name type="scientific">Riccia sorocarpa</name>
    <dbReference type="NCBI Taxonomy" id="122646"/>
    <lineage>
        <taxon>Eukaryota</taxon>
        <taxon>Viridiplantae</taxon>
        <taxon>Streptophyta</taxon>
        <taxon>Embryophyta</taxon>
        <taxon>Marchantiophyta</taxon>
        <taxon>Marchantiopsida</taxon>
        <taxon>Marchantiidae</taxon>
        <taxon>Marchantiales</taxon>
        <taxon>Ricciaceae</taxon>
        <taxon>Riccia</taxon>
    </lineage>
</organism>
<dbReference type="InterPro" id="IPR044717">
    <property type="entry name" value="NIC1"/>
</dbReference>
<dbReference type="InterPro" id="IPR000868">
    <property type="entry name" value="Isochorismatase-like_dom"/>
</dbReference>
<comment type="similarity">
    <text evidence="1">Belongs to the isochorismatase family.</text>
</comment>
<dbReference type="InterPro" id="IPR036380">
    <property type="entry name" value="Isochorismatase-like_sf"/>
</dbReference>
<evidence type="ECO:0000259" key="2">
    <source>
        <dbReference type="Pfam" id="PF00857"/>
    </source>
</evidence>
<dbReference type="SUPFAM" id="SSF52499">
    <property type="entry name" value="Isochorismatase-like hydrolases"/>
    <property type="match status" value="1"/>
</dbReference>
<keyword evidence="4" id="KW-1185">Reference proteome</keyword>
<dbReference type="AlphaFoldDB" id="A0ABD3I8I2"/>
<reference evidence="3 4" key="1">
    <citation type="submission" date="2024-09" db="EMBL/GenBank/DDBJ databases">
        <title>Chromosome-scale assembly of Riccia sorocarpa.</title>
        <authorList>
            <person name="Paukszto L."/>
        </authorList>
    </citation>
    <scope>NUCLEOTIDE SEQUENCE [LARGE SCALE GENOMIC DNA]</scope>
    <source>
        <strain evidence="3">LP-2024</strain>
        <tissue evidence="3">Aerial parts of the thallus</tissue>
    </source>
</reference>
<proteinExistence type="inferred from homology"/>
<dbReference type="PANTHER" id="PTHR47297">
    <property type="match status" value="1"/>
</dbReference>
<dbReference type="PANTHER" id="PTHR47297:SF2">
    <property type="entry name" value="OS02G0606800 PROTEIN"/>
    <property type="match status" value="1"/>
</dbReference>
<evidence type="ECO:0000313" key="4">
    <source>
        <dbReference type="Proteomes" id="UP001633002"/>
    </source>
</evidence>
<accession>A0ABD3I8I2</accession>
<protein>
    <recommendedName>
        <fullName evidence="2">Isochorismatase-like domain-containing protein</fullName>
    </recommendedName>
</protein>
<feature type="domain" description="Isochorismatase-like" evidence="2">
    <location>
        <begin position="32"/>
        <end position="205"/>
    </location>
</feature>
<name>A0ABD3I8I2_9MARC</name>
<dbReference type="Proteomes" id="UP001633002">
    <property type="component" value="Unassembled WGS sequence"/>
</dbReference>
<sequence>MGGSAGLTAQLRSELPLNFTHLELSPEQRVGLVIVDEVNGYCTVGAGNEAPVEPNKPISDMVQETSAIAKKFSERRWPILALLDTHEPDKPEHPYAPHCMKGSGEENLVPDLAWLERDEHTELIPKDCTDGFIGAFRQDGTNIFVEWVKKHQIETMVVVGICTELCVLDLVMSVLSARNHGMLSPLKHVTLYSKACATSDMPAEKADELKAKPHPQELFQFLGLYFAAVRGAVVVDRLIFVDGSKDRSESAREEKVVTGD</sequence>